<dbReference type="InterPro" id="IPR018733">
    <property type="entry name" value="DUF2274"/>
</dbReference>
<evidence type="ECO:0000313" key="2">
    <source>
        <dbReference type="EMBL" id="MBB6469062.1"/>
    </source>
</evidence>
<name>A0A8E1WL23_9HYPH</name>
<proteinExistence type="predicted"/>
<feature type="compositionally biased region" description="Polar residues" evidence="1">
    <location>
        <begin position="42"/>
        <end position="52"/>
    </location>
</feature>
<dbReference type="AlphaFoldDB" id="A0A8E1WL23"/>
<sequence>MDTPSVAHPATEFKLTRVQTETAGATAKDDVTSSRIMLTFQCSKKELPQSSRSADRPASVAGRPDAHHPPRFPGLRYRRQGFGPRTLQELTKTKLKLGPIADDKPFRITVELPAPLHRDLTEYGRLLAEGGAPVEPATLIVPMLERFVATDRGSAKAKRR</sequence>
<evidence type="ECO:0000256" key="1">
    <source>
        <dbReference type="SAM" id="MobiDB-lite"/>
    </source>
</evidence>
<dbReference type="Pfam" id="PF10038">
    <property type="entry name" value="DUF2274"/>
    <property type="match status" value="1"/>
</dbReference>
<protein>
    <recommendedName>
        <fullName evidence="4">DUF2274 domain-containing protein</fullName>
    </recommendedName>
</protein>
<dbReference type="Proteomes" id="UP000532373">
    <property type="component" value="Unassembled WGS sequence"/>
</dbReference>
<organism evidence="2 3">
    <name type="scientific">Aminobacter carboxidus</name>
    <dbReference type="NCBI Taxonomy" id="376165"/>
    <lineage>
        <taxon>Bacteria</taxon>
        <taxon>Pseudomonadati</taxon>
        <taxon>Pseudomonadota</taxon>
        <taxon>Alphaproteobacteria</taxon>
        <taxon>Hyphomicrobiales</taxon>
        <taxon>Phyllobacteriaceae</taxon>
        <taxon>Aminobacter</taxon>
    </lineage>
</organism>
<feature type="region of interest" description="Disordered" evidence="1">
    <location>
        <begin position="42"/>
        <end position="84"/>
    </location>
</feature>
<reference evidence="2 3" key="1">
    <citation type="submission" date="2020-08" db="EMBL/GenBank/DDBJ databases">
        <title>Genomic Encyclopedia of Type Strains, Phase IV (KMG-IV): sequencing the most valuable type-strain genomes for metagenomic binning, comparative biology and taxonomic classification.</title>
        <authorList>
            <person name="Goeker M."/>
        </authorList>
    </citation>
    <scope>NUCLEOTIDE SEQUENCE [LARGE SCALE GENOMIC DNA]</scope>
    <source>
        <strain evidence="2 3">DSM 17454</strain>
    </source>
</reference>
<evidence type="ECO:0008006" key="4">
    <source>
        <dbReference type="Google" id="ProtNLM"/>
    </source>
</evidence>
<dbReference type="EMBL" id="JACHGI010000014">
    <property type="protein sequence ID" value="MBB6469062.1"/>
    <property type="molecule type" value="Genomic_DNA"/>
</dbReference>
<evidence type="ECO:0000313" key="3">
    <source>
        <dbReference type="Proteomes" id="UP000532373"/>
    </source>
</evidence>
<accession>A0A8E1WL23</accession>
<gene>
    <name evidence="2" type="ORF">HNQ96_004951</name>
</gene>
<comment type="caution">
    <text evidence="2">The sequence shown here is derived from an EMBL/GenBank/DDBJ whole genome shotgun (WGS) entry which is preliminary data.</text>
</comment>